<name>A0A2H9TNP5_9FUNG</name>
<evidence type="ECO:0000256" key="3">
    <source>
        <dbReference type="ARBA" id="ARBA00022691"/>
    </source>
</evidence>
<dbReference type="OrthoDB" id="10250660at2759"/>
<feature type="binding site" evidence="4">
    <location>
        <position position="335"/>
    </location>
    <ligand>
        <name>S-adenosyl-L-methionine</name>
        <dbReference type="ChEBI" id="CHEBI:59789"/>
    </ligand>
</feature>
<dbReference type="PANTHER" id="PTHR45904">
    <property type="entry name" value="TRNA (URACIL-5-)-METHYLTRANSFERASE"/>
    <property type="match status" value="1"/>
</dbReference>
<dbReference type="Proteomes" id="UP000240830">
    <property type="component" value="Unassembled WGS sequence"/>
</dbReference>
<dbReference type="AlphaFoldDB" id="A0A2H9TNP5"/>
<evidence type="ECO:0000313" key="5">
    <source>
        <dbReference type="EMBL" id="PJF19373.1"/>
    </source>
</evidence>
<dbReference type="Pfam" id="PF05958">
    <property type="entry name" value="tRNA_U5-meth_tr"/>
    <property type="match status" value="1"/>
</dbReference>
<dbReference type="InterPro" id="IPR029063">
    <property type="entry name" value="SAM-dependent_MTases_sf"/>
</dbReference>
<dbReference type="EMBL" id="MTSL01000065">
    <property type="protein sequence ID" value="PJF19373.1"/>
    <property type="molecule type" value="Genomic_DNA"/>
</dbReference>
<feature type="active site" description="Nucleophile" evidence="4">
    <location>
        <position position="465"/>
    </location>
</feature>
<evidence type="ECO:0000313" key="6">
    <source>
        <dbReference type="Proteomes" id="UP000240830"/>
    </source>
</evidence>
<dbReference type="GO" id="GO:0032259">
    <property type="term" value="P:methylation"/>
    <property type="evidence" value="ECO:0007669"/>
    <property type="project" value="UniProtKB-KW"/>
</dbReference>
<dbReference type="SUPFAM" id="SSF53335">
    <property type="entry name" value="S-adenosyl-L-methionine-dependent methyltransferases"/>
    <property type="match status" value="1"/>
</dbReference>
<comment type="similarity">
    <text evidence="4">Belongs to the class I-like SAM-binding methyltransferase superfamily. RNA M5U methyltransferase family.</text>
</comment>
<proteinExistence type="inferred from homology"/>
<dbReference type="GO" id="GO:0006396">
    <property type="term" value="P:RNA processing"/>
    <property type="evidence" value="ECO:0007669"/>
    <property type="project" value="InterPro"/>
</dbReference>
<protein>
    <recommendedName>
        <fullName evidence="7">tRNA (Uracil-5-)-methyltransferase</fullName>
    </recommendedName>
</protein>
<dbReference type="InterPro" id="IPR045850">
    <property type="entry name" value="TRM2_met"/>
</dbReference>
<evidence type="ECO:0000256" key="2">
    <source>
        <dbReference type="ARBA" id="ARBA00022679"/>
    </source>
</evidence>
<reference evidence="5 6" key="1">
    <citation type="submission" date="2016-10" db="EMBL/GenBank/DDBJ databases">
        <title>The genome of Paramicrosporidium saccamoebae is the missing link in understanding Cryptomycota and Microsporidia evolution.</title>
        <authorList>
            <person name="Quandt C.A."/>
            <person name="Beaudet D."/>
            <person name="Corsaro D."/>
            <person name="Michel R."/>
            <person name="Corradi N."/>
            <person name="James T."/>
        </authorList>
    </citation>
    <scope>NUCLEOTIDE SEQUENCE [LARGE SCALE GENOMIC DNA]</scope>
    <source>
        <strain evidence="5 6">KSL3</strain>
    </source>
</reference>
<feature type="binding site" evidence="4">
    <location>
        <position position="387"/>
    </location>
    <ligand>
        <name>S-adenosyl-L-methionine</name>
        <dbReference type="ChEBI" id="CHEBI:59789"/>
    </ligand>
</feature>
<dbReference type="CDD" id="cd02440">
    <property type="entry name" value="AdoMet_MTases"/>
    <property type="match status" value="1"/>
</dbReference>
<keyword evidence="6" id="KW-1185">Reference proteome</keyword>
<dbReference type="Gene3D" id="3.40.50.150">
    <property type="entry name" value="Vaccinia Virus protein VP39"/>
    <property type="match status" value="1"/>
</dbReference>
<evidence type="ECO:0000256" key="1">
    <source>
        <dbReference type="ARBA" id="ARBA00022603"/>
    </source>
</evidence>
<dbReference type="PANTHER" id="PTHR45904:SF2">
    <property type="entry name" value="TRNA (URACIL-5-)-METHYLTRANSFERASE HOMOLOG A"/>
    <property type="match status" value="1"/>
</dbReference>
<sequence length="516" mass="57597">MEDSVERKKTMRLRLFNIPSVYGVSQVRKFVANLLNIPQDAVVCRKGPKWSHAFLSFRPAGELTSVPDLEVYRSKLAGAEWKRVKLDAKMEEAVADPLVVARAREEPQELKCLNDQVTPLWKVPYEEQLVRKHTKLEALLRKNVKVGDDFLMEPIKASPMTTGYRNKCEFTVGHDKNGVPTVGFLLGAYKDGVVAVENAKDTVHIPEVLKALADHLESYVKDSGLAIFDRSTKEGFWRLMLARLHDGDVMAAVQITPTGMETKRVAEIVDSFVVYMNSFTFEGTFPLKSFFIQETAALHHGIDPKAPFMLKSGTETITQTLSTLKFRISPHSFFQVNQAATDILYSTIKEYVVDSLSSKTVLLDLCCGTGTIGMTLAPHVQRVVGVELVQDAINDAKANAQLNGIENISFRCERVEAAIEKVIEEIPKDQPIVVVLDPPRNGVHVSVIKAVRKCKRICRVVFVSCNPVAAANNFVDLTRDETKGMVGAPFSMRRAVAVDLFPQTEHCELVLQFHRD</sequence>
<comment type="caution">
    <text evidence="5">The sequence shown here is derived from an EMBL/GenBank/DDBJ whole genome shotgun (WGS) entry which is preliminary data.</text>
</comment>
<keyword evidence="3 4" id="KW-0949">S-adenosyl-L-methionine</keyword>
<dbReference type="PROSITE" id="PS51687">
    <property type="entry name" value="SAM_MT_RNA_M5U"/>
    <property type="match status" value="1"/>
</dbReference>
<evidence type="ECO:0008006" key="7">
    <source>
        <dbReference type="Google" id="ProtNLM"/>
    </source>
</evidence>
<dbReference type="GO" id="GO:0003723">
    <property type="term" value="F:RNA binding"/>
    <property type="evidence" value="ECO:0007669"/>
    <property type="project" value="TreeGrafter"/>
</dbReference>
<dbReference type="InterPro" id="IPR010280">
    <property type="entry name" value="U5_MeTrfase_fam"/>
</dbReference>
<evidence type="ECO:0000256" key="4">
    <source>
        <dbReference type="PROSITE-ProRule" id="PRU01024"/>
    </source>
</evidence>
<dbReference type="GO" id="GO:0008173">
    <property type="term" value="F:RNA methyltransferase activity"/>
    <property type="evidence" value="ECO:0007669"/>
    <property type="project" value="InterPro"/>
</dbReference>
<dbReference type="STRING" id="1246581.A0A2H9TNP5"/>
<dbReference type="Gene3D" id="2.40.50.1070">
    <property type="match status" value="1"/>
</dbReference>
<accession>A0A2H9TNP5</accession>
<feature type="binding site" evidence="4">
    <location>
        <position position="437"/>
    </location>
    <ligand>
        <name>S-adenosyl-L-methionine</name>
        <dbReference type="ChEBI" id="CHEBI:59789"/>
    </ligand>
</feature>
<organism evidence="5 6">
    <name type="scientific">Paramicrosporidium saccamoebae</name>
    <dbReference type="NCBI Taxonomy" id="1246581"/>
    <lineage>
        <taxon>Eukaryota</taxon>
        <taxon>Fungi</taxon>
        <taxon>Fungi incertae sedis</taxon>
        <taxon>Cryptomycota</taxon>
        <taxon>Cryptomycota incertae sedis</taxon>
        <taxon>Paramicrosporidium</taxon>
    </lineage>
</organism>
<keyword evidence="2 4" id="KW-0808">Transferase</keyword>
<gene>
    <name evidence="5" type="ORF">PSACC_00786</name>
</gene>
<comment type="caution">
    <text evidence="4">Lacks conserved residue(s) required for the propagation of feature annotation.</text>
</comment>
<keyword evidence="1 4" id="KW-0489">Methyltransferase</keyword>